<comment type="caution">
    <text evidence="2">The sequence shown here is derived from an EMBL/GenBank/DDBJ whole genome shotgun (WGS) entry which is preliminary data.</text>
</comment>
<evidence type="ECO:0000259" key="1">
    <source>
        <dbReference type="Pfam" id="PF24764"/>
    </source>
</evidence>
<dbReference type="PANTHER" id="PTHR46791">
    <property type="entry name" value="EXPRESSED PROTEIN"/>
    <property type="match status" value="1"/>
</dbReference>
<gene>
    <name evidence="2" type="ORF">N1851_012883</name>
</gene>
<dbReference type="Pfam" id="PF24764">
    <property type="entry name" value="rva_4"/>
    <property type="match status" value="2"/>
</dbReference>
<dbReference type="AlphaFoldDB" id="A0AA47P443"/>
<sequence>MMKGYLDSKGIHASERRVAAALQAVHPPYHENRRQGLRNLNPVPYQAAYFGQKLHMDQNEKMAMYGLTHVVAIDGYSGKIVANSIMPVKNNLVIYDEVYRNALVTYGLWDQLRVDHGGEFYLSLFMQEKLSGYRFQQDRAPYQQTASTRNHRIERVWPEVNNRVTYPLKAALVHLVDQEHLDMEDTTVQYCVSNLTCQVASIGIQRFIHAWNSHTVSGRGIPNILAEGGCQVKLPEELLPGSAEAADVYHQETGRNLTRESVFGTNPFHSLEEQQNAEQQFHTACPNLGSLFDSAVNQQPRPFQEAVMELISIGFLKLSAAFGTDPIPWHCLRIFCMRDAGSHQRVFAIWSSLLPRGTRNFNPTPYNAEYMGHKLHMDQNEKLVMFGVTHVIAVDGHSKKIVANATMPIKNNLTIYEEVYRPAVTHYGMWDQLRVDHGKEFYLCLYMQERLSEYRHNQQREPYLQTQSTRNHTVERMWSEVNNRVNYPLKEALIQLQDQEAIDMEDSLTRFCTSNLTCQMCEIGLNRFVQSWNAHRIPGKGIPDQLAGTGTPRKITTDLLPDATVAADMYDRDMGSSLTRISSFGSDPFLSEADKVRAEQLFAQYCPDLSVVFENAVNYNYTPFKEALIHIIDVTKRCA</sequence>
<feature type="domain" description="Integrase core" evidence="1">
    <location>
        <begin position="375"/>
        <end position="538"/>
    </location>
</feature>
<evidence type="ECO:0000313" key="3">
    <source>
        <dbReference type="Proteomes" id="UP001174136"/>
    </source>
</evidence>
<protein>
    <recommendedName>
        <fullName evidence="1">Integrase core domain-containing protein</fullName>
    </recommendedName>
</protein>
<organism evidence="2 3">
    <name type="scientific">Merluccius polli</name>
    <name type="common">Benguela hake</name>
    <name type="synonym">Merluccius cadenati</name>
    <dbReference type="NCBI Taxonomy" id="89951"/>
    <lineage>
        <taxon>Eukaryota</taxon>
        <taxon>Metazoa</taxon>
        <taxon>Chordata</taxon>
        <taxon>Craniata</taxon>
        <taxon>Vertebrata</taxon>
        <taxon>Euteleostomi</taxon>
        <taxon>Actinopterygii</taxon>
        <taxon>Neopterygii</taxon>
        <taxon>Teleostei</taxon>
        <taxon>Neoteleostei</taxon>
        <taxon>Acanthomorphata</taxon>
        <taxon>Zeiogadaria</taxon>
        <taxon>Gadariae</taxon>
        <taxon>Gadiformes</taxon>
        <taxon>Gadoidei</taxon>
        <taxon>Merlucciidae</taxon>
        <taxon>Merluccius</taxon>
    </lineage>
</organism>
<name>A0AA47P443_MERPO</name>
<dbReference type="PANTHER" id="PTHR46791:SF7">
    <property type="entry name" value="INTEGRASE CATALYTIC DOMAIN-CONTAINING PROTEIN"/>
    <property type="match status" value="1"/>
</dbReference>
<proteinExistence type="predicted"/>
<evidence type="ECO:0000313" key="2">
    <source>
        <dbReference type="EMBL" id="KAK0147635.1"/>
    </source>
</evidence>
<dbReference type="InterPro" id="IPR058913">
    <property type="entry name" value="Integrase_dom_put"/>
</dbReference>
<accession>A0AA47P443</accession>
<dbReference type="Proteomes" id="UP001174136">
    <property type="component" value="Unassembled WGS sequence"/>
</dbReference>
<dbReference type="EMBL" id="JAOPHQ010002290">
    <property type="protein sequence ID" value="KAK0147635.1"/>
    <property type="molecule type" value="Genomic_DNA"/>
</dbReference>
<reference evidence="2" key="1">
    <citation type="journal article" date="2023" name="Front. Mar. Sci.">
        <title>A new Merluccius polli reference genome to investigate the effects of global change in West African waters.</title>
        <authorList>
            <person name="Mateo J.L."/>
            <person name="Blanco-Fernandez C."/>
            <person name="Garcia-Vazquez E."/>
            <person name="Machado-Schiaffino G."/>
        </authorList>
    </citation>
    <scope>NUCLEOTIDE SEQUENCE</scope>
    <source>
        <strain evidence="2">C29</strain>
        <tissue evidence="2">Fin</tissue>
    </source>
</reference>
<feature type="domain" description="Integrase core" evidence="1">
    <location>
        <begin position="48"/>
        <end position="217"/>
    </location>
</feature>
<keyword evidence="3" id="KW-1185">Reference proteome</keyword>